<evidence type="ECO:0000313" key="2">
    <source>
        <dbReference type="Proteomes" id="UP000192408"/>
    </source>
</evidence>
<sequence length="205" mass="23406">MAKIKVTELINRAKITAQDVDFVQWPESEWLTWYNECLLALASARSDAGAETRTVTLVAGSRQTIPSDSNKLIEVVRNDSTGRAIRLLDRKVLDEQNPLWHKETGPEPKYYTYDPNIPTTYYVFPGVTTTTHKIDVVIAKSPTPADSVESEVPVEDWFAPAIVDYILYRAYLKNAEYTNDLTRSEYFRRSFYERLGVESRISTGD</sequence>
<organism evidence="1 2">
    <name type="scientific">Pasteurella testudinis DSM 23072</name>
    <dbReference type="NCBI Taxonomy" id="1122938"/>
    <lineage>
        <taxon>Bacteria</taxon>
        <taxon>Pseudomonadati</taxon>
        <taxon>Pseudomonadota</taxon>
        <taxon>Gammaproteobacteria</taxon>
        <taxon>Pasteurellales</taxon>
        <taxon>Pasteurellaceae</taxon>
        <taxon>Pasteurella</taxon>
    </lineage>
</organism>
<gene>
    <name evidence="1" type="ORF">SAMN05660772_01837</name>
</gene>
<accession>A0A1W1UKZ0</accession>
<dbReference type="Proteomes" id="UP000192408">
    <property type="component" value="Unassembled WGS sequence"/>
</dbReference>
<proteinExistence type="predicted"/>
<dbReference type="InterPro" id="IPR056209">
    <property type="entry name" value="SU10_adaptor"/>
</dbReference>
<keyword evidence="2" id="KW-1185">Reference proteome</keyword>
<evidence type="ECO:0000313" key="1">
    <source>
        <dbReference type="EMBL" id="SMB81404.1"/>
    </source>
</evidence>
<reference evidence="2" key="1">
    <citation type="submission" date="2017-04" db="EMBL/GenBank/DDBJ databases">
        <authorList>
            <person name="Varghese N."/>
            <person name="Submissions S."/>
        </authorList>
    </citation>
    <scope>NUCLEOTIDE SEQUENCE [LARGE SCALE GENOMIC DNA]</scope>
    <source>
        <strain evidence="2">DSM 23072</strain>
    </source>
</reference>
<dbReference type="AlphaFoldDB" id="A0A1W1UKZ0"/>
<dbReference type="Pfam" id="PF24175">
    <property type="entry name" value="SU10_adaptor"/>
    <property type="match status" value="1"/>
</dbReference>
<dbReference type="EMBL" id="FWWV01000006">
    <property type="protein sequence ID" value="SMB81404.1"/>
    <property type="molecule type" value="Genomic_DNA"/>
</dbReference>
<protein>
    <submittedName>
        <fullName evidence="1">Uncharacterized protein</fullName>
    </submittedName>
</protein>
<dbReference type="STRING" id="1122938.SAMN05660772_01837"/>
<name>A0A1W1UKZ0_9PAST</name>
<dbReference type="RefSeq" id="WP_084256162.1">
    <property type="nucleotide sequence ID" value="NZ_FWWV01000006.1"/>
</dbReference>